<sequence length="108" mass="12031">MSDNKNTQTRVTTVLQRMSEMVSKDARYADIFAGELNTMLEKIKQQDGFGEQAEYDPRGDGREGTFSLDYVAGIDDDCPHGIPTTHDCELRIQHGVCAGCGRQTVYPK</sequence>
<evidence type="ECO:0000313" key="1">
    <source>
        <dbReference type="EMBL" id="OLQ73480.1"/>
    </source>
</evidence>
<reference evidence="1 2" key="1">
    <citation type="submission" date="2016-09" db="EMBL/GenBank/DDBJ databases">
        <title>Photobacterium proteolyticum sp. nov. a protease producing bacterium isolated from ocean sediments of Laizhou Bay.</title>
        <authorList>
            <person name="Li Y."/>
        </authorList>
    </citation>
    <scope>NUCLEOTIDE SEQUENCE [LARGE SCALE GENOMIC DNA]</scope>
    <source>
        <strain evidence="1 2">13-12</strain>
    </source>
</reference>
<evidence type="ECO:0000313" key="2">
    <source>
        <dbReference type="Proteomes" id="UP000186905"/>
    </source>
</evidence>
<dbReference type="Proteomes" id="UP000186905">
    <property type="component" value="Unassembled WGS sequence"/>
</dbReference>
<accession>A0A1Q9GGB8</accession>
<dbReference type="EMBL" id="MJIL01000087">
    <property type="protein sequence ID" value="OLQ73480.1"/>
    <property type="molecule type" value="Genomic_DNA"/>
</dbReference>
<dbReference type="OrthoDB" id="5817770at2"/>
<dbReference type="AlphaFoldDB" id="A0A1Q9GGB8"/>
<protein>
    <submittedName>
        <fullName evidence="1">Uncharacterized protein</fullName>
    </submittedName>
</protein>
<keyword evidence="2" id="KW-1185">Reference proteome</keyword>
<comment type="caution">
    <text evidence="1">The sequence shown here is derived from an EMBL/GenBank/DDBJ whole genome shotgun (WGS) entry which is preliminary data.</text>
</comment>
<organism evidence="1 2">
    <name type="scientific">Photobacterium proteolyticum</name>
    <dbReference type="NCBI Taxonomy" id="1903952"/>
    <lineage>
        <taxon>Bacteria</taxon>
        <taxon>Pseudomonadati</taxon>
        <taxon>Pseudomonadota</taxon>
        <taxon>Gammaproteobacteria</taxon>
        <taxon>Vibrionales</taxon>
        <taxon>Vibrionaceae</taxon>
        <taxon>Photobacterium</taxon>
    </lineage>
</organism>
<name>A0A1Q9GGB8_9GAMM</name>
<dbReference type="STRING" id="1903952.BIT28_21415"/>
<gene>
    <name evidence="1" type="ORF">BIT28_21415</name>
</gene>
<dbReference type="RefSeq" id="WP_075766573.1">
    <property type="nucleotide sequence ID" value="NZ_MJIL01000087.1"/>
</dbReference>
<proteinExistence type="predicted"/>